<evidence type="ECO:0000313" key="2">
    <source>
        <dbReference type="Proteomes" id="UP000252995"/>
    </source>
</evidence>
<accession>A0A366GK71</accession>
<gene>
    <name evidence="1" type="ORF">DET50_1174</name>
</gene>
<evidence type="ECO:0000313" key="1">
    <source>
        <dbReference type="EMBL" id="RBP26516.1"/>
    </source>
</evidence>
<reference evidence="1 2" key="1">
    <citation type="submission" date="2018-06" db="EMBL/GenBank/DDBJ databases">
        <title>Freshwater and sediment microbial communities from various areas in North America, analyzing microbe dynamics in response to fracking.</title>
        <authorList>
            <person name="Lamendella R."/>
        </authorList>
    </citation>
    <scope>NUCLEOTIDE SEQUENCE [LARGE SCALE GENOMIC DNA]</scope>
    <source>
        <strain evidence="1 2">114J</strain>
    </source>
</reference>
<dbReference type="Proteomes" id="UP000252995">
    <property type="component" value="Unassembled WGS sequence"/>
</dbReference>
<dbReference type="AlphaFoldDB" id="A0A366GK71"/>
<sequence>MSDYEEELLETRLDEFEDDGEFIDDATEL</sequence>
<comment type="caution">
    <text evidence="1">The sequence shown here is derived from an EMBL/GenBank/DDBJ whole genome shotgun (WGS) entry which is preliminary data.</text>
</comment>
<proteinExistence type="predicted"/>
<name>A0A366GK71_9GAMM</name>
<dbReference type="EMBL" id="QNRO01000017">
    <property type="protein sequence ID" value="RBP26516.1"/>
    <property type="molecule type" value="Genomic_DNA"/>
</dbReference>
<organism evidence="1 2">
    <name type="scientific">Marinobacter pelagius</name>
    <dbReference type="NCBI Taxonomy" id="379482"/>
    <lineage>
        <taxon>Bacteria</taxon>
        <taxon>Pseudomonadati</taxon>
        <taxon>Pseudomonadota</taxon>
        <taxon>Gammaproteobacteria</taxon>
        <taxon>Pseudomonadales</taxon>
        <taxon>Marinobacteraceae</taxon>
        <taxon>Marinobacter</taxon>
    </lineage>
</organism>
<protein>
    <submittedName>
        <fullName evidence="1">Uncharacterized protein</fullName>
    </submittedName>
</protein>